<name>A0A1H6YME0_9GAMM</name>
<dbReference type="SFLD" id="SFLDG01129">
    <property type="entry name" value="C1.5:_HAD__Beta-PGM__Phosphata"/>
    <property type="match status" value="1"/>
</dbReference>
<dbReference type="InterPro" id="IPR023214">
    <property type="entry name" value="HAD_sf"/>
</dbReference>
<dbReference type="InterPro" id="IPR006439">
    <property type="entry name" value="HAD-SF_hydro_IA"/>
</dbReference>
<accession>A0A1H6YME0</accession>
<dbReference type="RefSeq" id="WP_091339776.1">
    <property type="nucleotide sequence ID" value="NZ_FNYC01000007.1"/>
</dbReference>
<dbReference type="SUPFAM" id="SSF56784">
    <property type="entry name" value="HAD-like"/>
    <property type="match status" value="1"/>
</dbReference>
<organism evidence="5 6">
    <name type="scientific">Frateuria terrea</name>
    <dbReference type="NCBI Taxonomy" id="529704"/>
    <lineage>
        <taxon>Bacteria</taxon>
        <taxon>Pseudomonadati</taxon>
        <taxon>Pseudomonadota</taxon>
        <taxon>Gammaproteobacteria</taxon>
        <taxon>Lysobacterales</taxon>
        <taxon>Rhodanobacteraceae</taxon>
        <taxon>Frateuria</taxon>
    </lineage>
</organism>
<reference evidence="5 6" key="1">
    <citation type="submission" date="2016-10" db="EMBL/GenBank/DDBJ databases">
        <authorList>
            <person name="de Groot N.N."/>
        </authorList>
    </citation>
    <scope>NUCLEOTIDE SEQUENCE [LARGE SCALE GENOMIC DNA]</scope>
    <source>
        <strain evidence="5 6">DSM 26515</strain>
    </source>
</reference>
<dbReference type="Gene3D" id="1.10.150.240">
    <property type="entry name" value="Putative phosphatase, domain 2"/>
    <property type="match status" value="1"/>
</dbReference>
<dbReference type="InterPro" id="IPR023198">
    <property type="entry name" value="PGP-like_dom2"/>
</dbReference>
<dbReference type="GO" id="GO:0003824">
    <property type="term" value="F:catalytic activity"/>
    <property type="evidence" value="ECO:0007669"/>
    <property type="project" value="UniProtKB-ARBA"/>
</dbReference>
<dbReference type="PANTHER" id="PTHR46193">
    <property type="entry name" value="6-PHOSPHOGLUCONATE PHOSPHATASE"/>
    <property type="match status" value="1"/>
</dbReference>
<keyword evidence="3" id="KW-0479">Metal-binding</keyword>
<comment type="similarity">
    <text evidence="2">Belongs to the HAD-like hydrolase superfamily. CbbY/CbbZ/Gph/YieH family.</text>
</comment>
<evidence type="ECO:0000313" key="6">
    <source>
        <dbReference type="Proteomes" id="UP000199420"/>
    </source>
</evidence>
<evidence type="ECO:0000313" key="5">
    <source>
        <dbReference type="EMBL" id="SEJ42451.1"/>
    </source>
</evidence>
<dbReference type="OrthoDB" id="9800058at2"/>
<dbReference type="InterPro" id="IPR036412">
    <property type="entry name" value="HAD-like_sf"/>
</dbReference>
<gene>
    <name evidence="5" type="ORF">SAMN04487997_3310</name>
</gene>
<dbReference type="SFLD" id="SFLDS00003">
    <property type="entry name" value="Haloacid_Dehalogenase"/>
    <property type="match status" value="1"/>
</dbReference>
<dbReference type="EMBL" id="FNYC01000007">
    <property type="protein sequence ID" value="SEJ42451.1"/>
    <property type="molecule type" value="Genomic_DNA"/>
</dbReference>
<evidence type="ECO:0000256" key="4">
    <source>
        <dbReference type="ARBA" id="ARBA00022842"/>
    </source>
</evidence>
<proteinExistence type="inferred from homology"/>
<dbReference type="PANTHER" id="PTHR46193:SF10">
    <property type="entry name" value="6-PHOSPHOGLUCONATE PHOSPHATASE"/>
    <property type="match status" value="1"/>
</dbReference>
<dbReference type="NCBIfam" id="TIGR01509">
    <property type="entry name" value="HAD-SF-IA-v3"/>
    <property type="match status" value="1"/>
</dbReference>
<dbReference type="CDD" id="cd07526">
    <property type="entry name" value="HAD_BPGM_like"/>
    <property type="match status" value="1"/>
</dbReference>
<dbReference type="Proteomes" id="UP000199420">
    <property type="component" value="Unassembled WGS sequence"/>
</dbReference>
<keyword evidence="4" id="KW-0460">Magnesium</keyword>
<keyword evidence="6" id="KW-1185">Reference proteome</keyword>
<comment type="cofactor">
    <cofactor evidence="1">
        <name>Mg(2+)</name>
        <dbReference type="ChEBI" id="CHEBI:18420"/>
    </cofactor>
</comment>
<dbReference type="GO" id="GO:0046872">
    <property type="term" value="F:metal ion binding"/>
    <property type="evidence" value="ECO:0007669"/>
    <property type="project" value="UniProtKB-KW"/>
</dbReference>
<evidence type="ECO:0000256" key="2">
    <source>
        <dbReference type="ARBA" id="ARBA00006171"/>
    </source>
</evidence>
<dbReference type="Gene3D" id="3.40.50.1000">
    <property type="entry name" value="HAD superfamily/HAD-like"/>
    <property type="match status" value="1"/>
</dbReference>
<dbReference type="SFLD" id="SFLDG01135">
    <property type="entry name" value="C1.5.6:_HAD__Beta-PGM__Phospha"/>
    <property type="match status" value="1"/>
</dbReference>
<dbReference type="STRING" id="529704.SAMN02927913_3373"/>
<sequence>MSVSPPGLVIFDCDGVLVDSEPIANRVFARMLARQGLVLGDAQMDELFLGRTMTHCLALAAERLGRALPKDFEAEHDRRLFDALAAELVPVPGVMQVLDQLASPFCVATNGSPDKLRFSLAKVGLLPRFAGCLFSAAEVAQAKPAPDLFLHAARSMGASPAACVVVEDSPTGIAAGLAAGMRVLGFAGRTPAERLRAAGAHRVFTGMDELPALLGTGVAA</sequence>
<evidence type="ECO:0000256" key="3">
    <source>
        <dbReference type="ARBA" id="ARBA00022723"/>
    </source>
</evidence>
<protein>
    <submittedName>
        <fullName evidence="5">Haloacid dehalogenase superfamily, subfamily IA, variant 3 with third motif having DD or ED</fullName>
    </submittedName>
</protein>
<dbReference type="Pfam" id="PF00702">
    <property type="entry name" value="Hydrolase"/>
    <property type="match status" value="1"/>
</dbReference>
<dbReference type="InterPro" id="IPR051600">
    <property type="entry name" value="Beta-PGM-like"/>
</dbReference>
<evidence type="ECO:0000256" key="1">
    <source>
        <dbReference type="ARBA" id="ARBA00001946"/>
    </source>
</evidence>
<dbReference type="AlphaFoldDB" id="A0A1H6YME0"/>